<keyword evidence="4" id="KW-1185">Reference proteome</keyword>
<dbReference type="RefSeq" id="WP_073285775.1">
    <property type="nucleotide sequence ID" value="NZ_FRAS01000014.1"/>
</dbReference>
<keyword evidence="1" id="KW-0732">Signal</keyword>
<proteinExistence type="predicted"/>
<feature type="chain" id="PRO_5012906841" evidence="1">
    <location>
        <begin position="50"/>
        <end position="158"/>
    </location>
</feature>
<dbReference type="OrthoDB" id="1039448at2"/>
<evidence type="ECO:0000256" key="1">
    <source>
        <dbReference type="SAM" id="SignalP"/>
    </source>
</evidence>
<dbReference type="InterPro" id="IPR037682">
    <property type="entry name" value="TonB_C"/>
</dbReference>
<organism evidence="3 4">
    <name type="scientific">Hymenobacter psychrotolerans DSM 18569</name>
    <dbReference type="NCBI Taxonomy" id="1121959"/>
    <lineage>
        <taxon>Bacteria</taxon>
        <taxon>Pseudomonadati</taxon>
        <taxon>Bacteroidota</taxon>
        <taxon>Cytophagia</taxon>
        <taxon>Cytophagales</taxon>
        <taxon>Hymenobacteraceae</taxon>
        <taxon>Hymenobacter</taxon>
    </lineage>
</organism>
<dbReference type="SUPFAM" id="SSF74653">
    <property type="entry name" value="TolA/TonB C-terminal domain"/>
    <property type="match status" value="1"/>
</dbReference>
<gene>
    <name evidence="3" type="ORF">SAMN02746009_02644</name>
</gene>
<reference evidence="4" key="1">
    <citation type="submission" date="2016-11" db="EMBL/GenBank/DDBJ databases">
        <authorList>
            <person name="Varghese N."/>
            <person name="Submissions S."/>
        </authorList>
    </citation>
    <scope>NUCLEOTIDE SEQUENCE [LARGE SCALE GENOMIC DNA]</scope>
    <source>
        <strain evidence="4">DSM 18569</strain>
    </source>
</reference>
<feature type="domain" description="TonB C-terminal" evidence="2">
    <location>
        <begin position="90"/>
        <end position="156"/>
    </location>
</feature>
<dbReference type="Proteomes" id="UP000183947">
    <property type="component" value="Unassembled WGS sequence"/>
</dbReference>
<dbReference type="AlphaFoldDB" id="A0A1M7A8T5"/>
<dbReference type="GO" id="GO:0031992">
    <property type="term" value="F:energy transducer activity"/>
    <property type="evidence" value="ECO:0007669"/>
    <property type="project" value="TreeGrafter"/>
</dbReference>
<name>A0A1M7A8T5_9BACT</name>
<dbReference type="GO" id="GO:0055085">
    <property type="term" value="P:transmembrane transport"/>
    <property type="evidence" value="ECO:0007669"/>
    <property type="project" value="InterPro"/>
</dbReference>
<dbReference type="Pfam" id="PF03544">
    <property type="entry name" value="TonB_C"/>
    <property type="match status" value="1"/>
</dbReference>
<dbReference type="PANTHER" id="PTHR33446:SF2">
    <property type="entry name" value="PROTEIN TONB"/>
    <property type="match status" value="1"/>
</dbReference>
<dbReference type="PANTHER" id="PTHR33446">
    <property type="entry name" value="PROTEIN TONB-RELATED"/>
    <property type="match status" value="1"/>
</dbReference>
<dbReference type="Gene3D" id="3.30.1150.10">
    <property type="match status" value="1"/>
</dbReference>
<evidence type="ECO:0000313" key="3">
    <source>
        <dbReference type="EMBL" id="SHL39142.1"/>
    </source>
</evidence>
<evidence type="ECO:0000259" key="2">
    <source>
        <dbReference type="Pfam" id="PF03544"/>
    </source>
</evidence>
<protein>
    <submittedName>
        <fullName evidence="3">Protein TonB</fullName>
    </submittedName>
</protein>
<dbReference type="InterPro" id="IPR051045">
    <property type="entry name" value="TonB-dependent_transducer"/>
</dbReference>
<accession>A0A1M7A8T5</accession>
<evidence type="ECO:0000313" key="4">
    <source>
        <dbReference type="Proteomes" id="UP000183947"/>
    </source>
</evidence>
<dbReference type="GO" id="GO:0098797">
    <property type="term" value="C:plasma membrane protein complex"/>
    <property type="evidence" value="ECO:0007669"/>
    <property type="project" value="TreeGrafter"/>
</dbReference>
<feature type="signal peptide" evidence="1">
    <location>
        <begin position="1"/>
        <end position="49"/>
    </location>
</feature>
<sequence length="158" mass="17656">MPFFSSYSSSAGALWGRFFGPGRGSAFPQWVCRWAAVMVLAALPAGAFAQQAPPTVYSYAEQMPTYRHGRDRALAQFVERNRRFPREQWGTQGQVFVRFIVTDTGVVREAEVVKGLNPTLDAEALRVIHLLDGEFRPARQNGKPVAVYYTLAVPFVTK</sequence>
<dbReference type="STRING" id="1121959.SAMN02746009_02644"/>
<dbReference type="EMBL" id="FRAS01000014">
    <property type="protein sequence ID" value="SHL39142.1"/>
    <property type="molecule type" value="Genomic_DNA"/>
</dbReference>